<organism evidence="2 3">
    <name type="scientific">Discostella pseudostelligera</name>
    <dbReference type="NCBI Taxonomy" id="259834"/>
    <lineage>
        <taxon>Eukaryota</taxon>
        <taxon>Sar</taxon>
        <taxon>Stramenopiles</taxon>
        <taxon>Ochrophyta</taxon>
        <taxon>Bacillariophyta</taxon>
        <taxon>Coscinodiscophyceae</taxon>
        <taxon>Thalassiosirophycidae</taxon>
        <taxon>Stephanodiscales</taxon>
        <taxon>Stephanodiscaceae</taxon>
        <taxon>Discostella</taxon>
    </lineage>
</organism>
<evidence type="ECO:0000313" key="3">
    <source>
        <dbReference type="Proteomes" id="UP001530293"/>
    </source>
</evidence>
<evidence type="ECO:0000256" key="1">
    <source>
        <dbReference type="SAM" id="MobiDB-lite"/>
    </source>
</evidence>
<gene>
    <name evidence="2" type="ORF">ACHAWU_003056</name>
</gene>
<accession>A0ABD3MEJ3</accession>
<comment type="caution">
    <text evidence="2">The sequence shown here is derived from an EMBL/GenBank/DDBJ whole genome shotgun (WGS) entry which is preliminary data.</text>
</comment>
<dbReference type="AlphaFoldDB" id="A0ABD3MEJ3"/>
<sequence>MWDDDLLYEVAIDPFQQTALTGKDEGRAAGLRDGYVEGVNIGRSKGWEVGLELGYIYEFSRGILDLDSSLKKSSSLHEQMQSHRWERCLTLANDLTHMIDEFPDPDSLLVGDGIERKSMKTTMNDEVNSEKQSTAQLTADSGNFCKGHYHAQSPNNGDIINHDGMQVKTLNLEKANISVDDHHAIATAAEAEAASMLDISAPLERIRARFKLLCILLKTKQSFDLKNLLDTGIGSRMDTHQHQRGITETTEDKPVGNEIESRSRGEGYKPLPVEDMSALDSDW</sequence>
<protein>
    <recommendedName>
        <fullName evidence="4">Essential protein Yae1 N-terminal domain-containing protein</fullName>
    </recommendedName>
</protein>
<dbReference type="PANTHER" id="PTHR28532">
    <property type="entry name" value="GEO13458P1"/>
    <property type="match status" value="1"/>
</dbReference>
<evidence type="ECO:0008006" key="4">
    <source>
        <dbReference type="Google" id="ProtNLM"/>
    </source>
</evidence>
<reference evidence="2 3" key="1">
    <citation type="submission" date="2024-10" db="EMBL/GenBank/DDBJ databases">
        <title>Updated reference genomes for cyclostephanoid diatoms.</title>
        <authorList>
            <person name="Roberts W.R."/>
            <person name="Alverson A.J."/>
        </authorList>
    </citation>
    <scope>NUCLEOTIDE SEQUENCE [LARGE SCALE GENOMIC DNA]</scope>
    <source>
        <strain evidence="2 3">AJA232-27</strain>
    </source>
</reference>
<dbReference type="Proteomes" id="UP001530293">
    <property type="component" value="Unassembled WGS sequence"/>
</dbReference>
<dbReference type="EMBL" id="JALLBG020000215">
    <property type="protein sequence ID" value="KAL3758985.1"/>
    <property type="molecule type" value="Genomic_DNA"/>
</dbReference>
<dbReference type="PANTHER" id="PTHR28532:SF1">
    <property type="entry name" value="ORAL CANCER OVEREXPRESSED 1"/>
    <property type="match status" value="1"/>
</dbReference>
<evidence type="ECO:0000313" key="2">
    <source>
        <dbReference type="EMBL" id="KAL3758985.1"/>
    </source>
</evidence>
<keyword evidence="3" id="KW-1185">Reference proteome</keyword>
<feature type="region of interest" description="Disordered" evidence="1">
    <location>
        <begin position="235"/>
        <end position="283"/>
    </location>
</feature>
<feature type="compositionally biased region" description="Basic and acidic residues" evidence="1">
    <location>
        <begin position="250"/>
        <end position="267"/>
    </location>
</feature>
<proteinExistence type="predicted"/>
<dbReference type="InterPro" id="IPR052436">
    <property type="entry name" value="LTO1_adapter"/>
</dbReference>
<name>A0ABD3MEJ3_9STRA</name>